<evidence type="ECO:0000313" key="3">
    <source>
        <dbReference type="Proteomes" id="UP000019763"/>
    </source>
</evidence>
<dbReference type="OrthoDB" id="6621371at2759"/>
<proteinExistence type="predicted"/>
<organism evidence="2 3">
    <name type="scientific">Gregarina niphandrodes</name>
    <name type="common">Septate eugregarine</name>
    <dbReference type="NCBI Taxonomy" id="110365"/>
    <lineage>
        <taxon>Eukaryota</taxon>
        <taxon>Sar</taxon>
        <taxon>Alveolata</taxon>
        <taxon>Apicomplexa</taxon>
        <taxon>Conoidasida</taxon>
        <taxon>Gregarinasina</taxon>
        <taxon>Eugregarinorida</taxon>
        <taxon>Gregarinidae</taxon>
        <taxon>Gregarina</taxon>
    </lineage>
</organism>
<name>A0A023BCK5_GRENI</name>
<feature type="compositionally biased region" description="Low complexity" evidence="1">
    <location>
        <begin position="269"/>
        <end position="287"/>
    </location>
</feature>
<comment type="caution">
    <text evidence="2">The sequence shown here is derived from an EMBL/GenBank/DDBJ whole genome shotgun (WGS) entry which is preliminary data.</text>
</comment>
<evidence type="ECO:0000256" key="1">
    <source>
        <dbReference type="SAM" id="MobiDB-lite"/>
    </source>
</evidence>
<dbReference type="GeneID" id="22910709"/>
<evidence type="ECO:0000313" key="2">
    <source>
        <dbReference type="EMBL" id="EZG85052.1"/>
    </source>
</evidence>
<dbReference type="VEuPathDB" id="CryptoDB:GNI_012120"/>
<accession>A0A023BCK5</accession>
<feature type="region of interest" description="Disordered" evidence="1">
    <location>
        <begin position="255"/>
        <end position="346"/>
    </location>
</feature>
<keyword evidence="3" id="KW-1185">Reference proteome</keyword>
<sequence length="663" mass="74822">MTGLSMGVGPTPSIKGGAGPTLVSRVLAECLEKEKNRKPVLSTNEEVRIVRLAEVTIMRELSKREDLSISDLSISDFESCSWRQLKLALLIREWQGGSFIAELENLVPRPVGLSDTWFLAGVVQRFLPSGFLARWTPYWLRGGWDCRRMIFRISFPHGVVRLPESEECINRICAYSKLEWWFRQAYTNAHIDEETWMASGQPPTFLMSVKHSMGKKAFDDAIQEMRHHVPPPAHLSNLQYLACLRKYAESTPLKMTKSFRTRNRNDTLPSSSCDPQPSSSSSVPADSITPEAVPSRSLPISSPTSRESAGTNQLVDTNESVGTNQLVDTNESVGTNQLVDTNESVGTNQLVDPEMTAFMVRVLDDCAEKERSEKEVVTAEMRERGKGIILMTHEAKRDLAQFALTSFQGMLSTNKSDVSNRRTGRGKPFSTAGWRWLSLVGLMNDHLEAELLNQVIAESEKIVPRPKHVSPLWYLACRMQTCLKGRQVAPRFSSWLKEPPAWWVFSSAIYRDHFPDEFGELPVSVASARLIAFSSRAAHWIACGLRRFSRRSEPRRRRTSNDDIVDIFHTVLGDRWFGEMINLVKPKISAIAHGPHQGPQQMCELPDKSIMEAVLRHAELDRRMTCGFCRAWQFDVALKRYGNIADPNSSTNDEEPTKRVRSG</sequence>
<protein>
    <submittedName>
        <fullName evidence="2">Uncharacterized protein</fullName>
    </submittedName>
</protein>
<dbReference type="Proteomes" id="UP000019763">
    <property type="component" value="Unassembled WGS sequence"/>
</dbReference>
<dbReference type="AlphaFoldDB" id="A0A023BCK5"/>
<reference evidence="2" key="1">
    <citation type="submission" date="2013-12" db="EMBL/GenBank/DDBJ databases">
        <authorList>
            <person name="Omoto C.K."/>
            <person name="Sibley D."/>
            <person name="Venepally P."/>
            <person name="Hadjithomas M."/>
            <person name="Karamycheva S."/>
            <person name="Brunk B."/>
            <person name="Roos D."/>
            <person name="Caler E."/>
            <person name="Lorenzi H."/>
        </authorList>
    </citation>
    <scope>NUCLEOTIDE SEQUENCE</scope>
</reference>
<dbReference type="EMBL" id="AFNH02000089">
    <property type="protein sequence ID" value="EZG85052.1"/>
    <property type="molecule type" value="Genomic_DNA"/>
</dbReference>
<dbReference type="RefSeq" id="XP_011128845.1">
    <property type="nucleotide sequence ID" value="XM_011130543.1"/>
</dbReference>
<feature type="compositionally biased region" description="Polar residues" evidence="1">
    <location>
        <begin position="298"/>
        <end position="346"/>
    </location>
</feature>
<gene>
    <name evidence="2" type="ORF">GNI_012120</name>
</gene>